<evidence type="ECO:0000256" key="1">
    <source>
        <dbReference type="SAM" id="MobiDB-lite"/>
    </source>
</evidence>
<protein>
    <submittedName>
        <fullName evidence="2">Uncharacterized protein</fullName>
    </submittedName>
</protein>
<gene>
    <name evidence="2" type="ORF">BJ878DRAFT_546476</name>
</gene>
<reference evidence="2" key="1">
    <citation type="journal article" date="2021" name="IMA Fungus">
        <title>Genomic characterization of three marine fungi, including Emericellopsis atlantica sp. nov. with signatures of a generalist lifestyle and marine biomass degradation.</title>
        <authorList>
            <person name="Hagestad O.C."/>
            <person name="Hou L."/>
            <person name="Andersen J.H."/>
            <person name="Hansen E.H."/>
            <person name="Altermark B."/>
            <person name="Li C."/>
            <person name="Kuhnert E."/>
            <person name="Cox R.J."/>
            <person name="Crous P.W."/>
            <person name="Spatafora J.W."/>
            <person name="Lail K."/>
            <person name="Amirebrahimi M."/>
            <person name="Lipzen A."/>
            <person name="Pangilinan J."/>
            <person name="Andreopoulos W."/>
            <person name="Hayes R.D."/>
            <person name="Ng V."/>
            <person name="Grigoriev I.V."/>
            <person name="Jackson S.A."/>
            <person name="Sutton T.D.S."/>
            <person name="Dobson A.D.W."/>
            <person name="Rama T."/>
        </authorList>
    </citation>
    <scope>NUCLEOTIDE SEQUENCE</scope>
    <source>
        <strain evidence="2">TRa3180A</strain>
    </source>
</reference>
<comment type="caution">
    <text evidence="2">The sequence shown here is derived from an EMBL/GenBank/DDBJ whole genome shotgun (WGS) entry which is preliminary data.</text>
</comment>
<name>A0A9P7YUI8_9HELO</name>
<sequence length="112" mass="12689">MAPPADSKGSIRSTPTKKKQKIYNTSAPKNTSRKNRDGRVSYGNEHKAKPIDGRPVEYNIFHRRNTLRSITTAPTGRPPMTGVKLHVAASVNWFEKSELVFYNDEEPHTERP</sequence>
<keyword evidence="3" id="KW-1185">Reference proteome</keyword>
<evidence type="ECO:0000313" key="2">
    <source>
        <dbReference type="EMBL" id="KAG9240229.1"/>
    </source>
</evidence>
<organism evidence="2 3">
    <name type="scientific">Calycina marina</name>
    <dbReference type="NCBI Taxonomy" id="1763456"/>
    <lineage>
        <taxon>Eukaryota</taxon>
        <taxon>Fungi</taxon>
        <taxon>Dikarya</taxon>
        <taxon>Ascomycota</taxon>
        <taxon>Pezizomycotina</taxon>
        <taxon>Leotiomycetes</taxon>
        <taxon>Helotiales</taxon>
        <taxon>Pezizellaceae</taxon>
        <taxon>Calycina</taxon>
    </lineage>
</organism>
<accession>A0A9P7YUI8</accession>
<feature type="region of interest" description="Disordered" evidence="1">
    <location>
        <begin position="1"/>
        <end position="54"/>
    </location>
</feature>
<dbReference type="OrthoDB" id="3558968at2759"/>
<dbReference type="EMBL" id="MU254529">
    <property type="protein sequence ID" value="KAG9240229.1"/>
    <property type="molecule type" value="Genomic_DNA"/>
</dbReference>
<proteinExistence type="predicted"/>
<dbReference type="Proteomes" id="UP000887226">
    <property type="component" value="Unassembled WGS sequence"/>
</dbReference>
<evidence type="ECO:0000313" key="3">
    <source>
        <dbReference type="Proteomes" id="UP000887226"/>
    </source>
</evidence>
<feature type="compositionally biased region" description="Basic and acidic residues" evidence="1">
    <location>
        <begin position="34"/>
        <end position="54"/>
    </location>
</feature>
<dbReference type="AlphaFoldDB" id="A0A9P7YUI8"/>